<dbReference type="Proteomes" id="UP000095280">
    <property type="component" value="Unplaced"/>
</dbReference>
<organism evidence="2 3">
    <name type="scientific">Macrostomum lignano</name>
    <dbReference type="NCBI Taxonomy" id="282301"/>
    <lineage>
        <taxon>Eukaryota</taxon>
        <taxon>Metazoa</taxon>
        <taxon>Spiralia</taxon>
        <taxon>Lophotrochozoa</taxon>
        <taxon>Platyhelminthes</taxon>
        <taxon>Rhabditophora</taxon>
        <taxon>Macrostomorpha</taxon>
        <taxon>Macrostomida</taxon>
        <taxon>Macrostomidae</taxon>
        <taxon>Macrostomum</taxon>
    </lineage>
</organism>
<evidence type="ECO:0000313" key="3">
    <source>
        <dbReference type="WBParaSite" id="maker-uti_cns_0013477-snap-gene-0.2-mRNA-1"/>
    </source>
</evidence>
<keyword evidence="2" id="KW-1185">Reference proteome</keyword>
<name>A0A1I8ILM1_9PLAT</name>
<feature type="compositionally biased region" description="Low complexity" evidence="1">
    <location>
        <begin position="324"/>
        <end position="333"/>
    </location>
</feature>
<evidence type="ECO:0000256" key="1">
    <source>
        <dbReference type="SAM" id="MobiDB-lite"/>
    </source>
</evidence>
<sequence length="412" mass="45546">TARSLCRLSLGLNRPPLRRRGLLPNFLDRCLSAGGTQAPAEFFTPLFESAAEGKSKDRRLMLDYLRLCLDLAKSCSVPAMLRLLEPLVVGADDPEGATRTSQGLLLELLRLSVAPEGSEQLRLPWRRLPVVPTAFEMEGRGSAVSEFLLPAIPSDCFDRVVKGTRAWQRGELDSRDMSVYTAVRLCGVRLSSSCGGSWPMTLGLRSKLLPGNLLCISPDANFDPAQMLWATVAFRDSKQLQRESVIWIELCSDCNPVSDVQAFQSMLARQSSGMLMAESPTLFKACEPVLRSLQQFQADRLPFAEGALRRPDYVARYLQRQAGAAAPAQPGHRAGAEAGQQPGRAFSNALHRRLAIIIRRHRQEPPRGAHRPPADRAATFRPPALVLAYKNRALDDFLSDLLQHFPADQVLR</sequence>
<reference evidence="3" key="1">
    <citation type="submission" date="2016-11" db="UniProtKB">
        <authorList>
            <consortium name="WormBaseParasite"/>
        </authorList>
    </citation>
    <scope>IDENTIFICATION</scope>
</reference>
<feature type="region of interest" description="Disordered" evidence="1">
    <location>
        <begin position="324"/>
        <end position="343"/>
    </location>
</feature>
<evidence type="ECO:0000313" key="2">
    <source>
        <dbReference type="Proteomes" id="UP000095280"/>
    </source>
</evidence>
<protein>
    <submittedName>
        <fullName evidence="3">UvrD-like helicase C-terminal domain-containing protein</fullName>
    </submittedName>
</protein>
<dbReference type="AlphaFoldDB" id="A0A1I8ILM1"/>
<accession>A0A1I8ILM1</accession>
<dbReference type="WBParaSite" id="maker-uti_cns_0013477-snap-gene-0.2-mRNA-1">
    <property type="protein sequence ID" value="maker-uti_cns_0013477-snap-gene-0.2-mRNA-1"/>
    <property type="gene ID" value="maker-uti_cns_0013477-snap-gene-0.2"/>
</dbReference>
<proteinExistence type="predicted"/>